<dbReference type="InterPro" id="IPR051052">
    <property type="entry name" value="Diverse_substrate_MTase"/>
</dbReference>
<dbReference type="Pfam" id="PF08241">
    <property type="entry name" value="Methyltransf_11"/>
    <property type="match status" value="1"/>
</dbReference>
<evidence type="ECO:0000256" key="2">
    <source>
        <dbReference type="ARBA" id="ARBA00022603"/>
    </source>
</evidence>
<name>A0A7C9NYW1_9ACTN</name>
<protein>
    <submittedName>
        <fullName evidence="5">Methyltransferase domain-containing protein</fullName>
    </submittedName>
</protein>
<dbReference type="GO" id="GO:0032259">
    <property type="term" value="P:methylation"/>
    <property type="evidence" value="ECO:0007669"/>
    <property type="project" value="UniProtKB-KW"/>
</dbReference>
<dbReference type="RefSeq" id="WP_161478532.1">
    <property type="nucleotide sequence ID" value="NZ_WXEW01000001.1"/>
</dbReference>
<gene>
    <name evidence="5" type="ORF">GT755_05370</name>
</gene>
<sequence>MRRVDYDKEQYRDYARGRALTERQRQVWIGAFAAVLPERRPLTGLDVGSGTGRFTPALAAEFGPVIGVDPSVRMREVAEEHSRHPDVRYLAGSAEEMPVPSGSADYALMFLSWHHVQDKERAARELARVLRPGGRLLLRANFSDHHPRPWWLEHFSRGFEIDAALFQPLHEVIRTFTSAGWRVASFGTVVQPSSGTRQEVLERLRLRTLSFFAQLSPEELEEGFRRLERAVAADPTAPAPEFSDTLLTLERPTWPGPATAGSV</sequence>
<dbReference type="InterPro" id="IPR013216">
    <property type="entry name" value="Methyltransf_11"/>
</dbReference>
<proteinExistence type="inferred from homology"/>
<accession>A0A7C9NYW1</accession>
<dbReference type="PANTHER" id="PTHR44942:SF4">
    <property type="entry name" value="METHYLTRANSFERASE TYPE 11 DOMAIN-CONTAINING PROTEIN"/>
    <property type="match status" value="1"/>
</dbReference>
<dbReference type="GO" id="GO:0008757">
    <property type="term" value="F:S-adenosylmethionine-dependent methyltransferase activity"/>
    <property type="evidence" value="ECO:0007669"/>
    <property type="project" value="InterPro"/>
</dbReference>
<keyword evidence="3 5" id="KW-0808">Transferase</keyword>
<evidence type="ECO:0000313" key="6">
    <source>
        <dbReference type="Proteomes" id="UP000479526"/>
    </source>
</evidence>
<dbReference type="InterPro" id="IPR029063">
    <property type="entry name" value="SAM-dependent_MTases_sf"/>
</dbReference>
<keyword evidence="2 5" id="KW-0489">Methyltransferase</keyword>
<dbReference type="AlphaFoldDB" id="A0A7C9NYW1"/>
<reference evidence="5 6" key="1">
    <citation type="submission" date="2020-01" db="EMBL/GenBank/DDBJ databases">
        <title>Herbidospora sp. NEAU-GS84 nov., a novel actinomycete isolated from soil.</title>
        <authorList>
            <person name="Han L."/>
        </authorList>
    </citation>
    <scope>NUCLEOTIDE SEQUENCE [LARGE SCALE GENOMIC DNA]</scope>
    <source>
        <strain evidence="5 6">NEAU-GS84</strain>
    </source>
</reference>
<dbReference type="Proteomes" id="UP000479526">
    <property type="component" value="Unassembled WGS sequence"/>
</dbReference>
<evidence type="ECO:0000259" key="4">
    <source>
        <dbReference type="Pfam" id="PF08241"/>
    </source>
</evidence>
<organism evidence="5 6">
    <name type="scientific">Herbidospora solisilvae</name>
    <dbReference type="NCBI Taxonomy" id="2696284"/>
    <lineage>
        <taxon>Bacteria</taxon>
        <taxon>Bacillati</taxon>
        <taxon>Actinomycetota</taxon>
        <taxon>Actinomycetes</taxon>
        <taxon>Streptosporangiales</taxon>
        <taxon>Streptosporangiaceae</taxon>
        <taxon>Herbidospora</taxon>
    </lineage>
</organism>
<keyword evidence="6" id="KW-1185">Reference proteome</keyword>
<dbReference type="PANTHER" id="PTHR44942">
    <property type="entry name" value="METHYLTRANSF_11 DOMAIN-CONTAINING PROTEIN"/>
    <property type="match status" value="1"/>
</dbReference>
<dbReference type="SUPFAM" id="SSF53335">
    <property type="entry name" value="S-adenosyl-L-methionine-dependent methyltransferases"/>
    <property type="match status" value="1"/>
</dbReference>
<dbReference type="Gene3D" id="3.40.50.150">
    <property type="entry name" value="Vaccinia Virus protein VP39"/>
    <property type="match status" value="1"/>
</dbReference>
<evidence type="ECO:0000256" key="1">
    <source>
        <dbReference type="ARBA" id="ARBA00008361"/>
    </source>
</evidence>
<evidence type="ECO:0000256" key="3">
    <source>
        <dbReference type="ARBA" id="ARBA00022679"/>
    </source>
</evidence>
<dbReference type="CDD" id="cd02440">
    <property type="entry name" value="AdoMet_MTases"/>
    <property type="match status" value="1"/>
</dbReference>
<comment type="caution">
    <text evidence="5">The sequence shown here is derived from an EMBL/GenBank/DDBJ whole genome shotgun (WGS) entry which is preliminary data.</text>
</comment>
<evidence type="ECO:0000313" key="5">
    <source>
        <dbReference type="EMBL" id="NAS21117.1"/>
    </source>
</evidence>
<dbReference type="EMBL" id="WXEW01000001">
    <property type="protein sequence ID" value="NAS21117.1"/>
    <property type="molecule type" value="Genomic_DNA"/>
</dbReference>
<comment type="similarity">
    <text evidence="1">Belongs to the methyltransferase superfamily.</text>
</comment>
<feature type="domain" description="Methyltransferase type 11" evidence="4">
    <location>
        <begin position="45"/>
        <end position="137"/>
    </location>
</feature>